<reference evidence="1 2" key="1">
    <citation type="submission" date="2021-07" db="EMBL/GenBank/DDBJ databases">
        <title>Isolation and characterization of bacteria from a gold mining with a capacity of golden bioaccumulation.</title>
        <authorList>
            <person name="Yang X.J."/>
        </authorList>
    </citation>
    <scope>NUCLEOTIDE SEQUENCE [LARGE SCALE GENOMIC DNA]</scope>
    <source>
        <strain evidence="1 2">Au29</strain>
    </source>
</reference>
<evidence type="ECO:0000313" key="2">
    <source>
        <dbReference type="Proteomes" id="UP000824334"/>
    </source>
</evidence>
<gene>
    <name evidence="1" type="ORF">KWG56_03125</name>
</gene>
<proteinExistence type="predicted"/>
<protein>
    <submittedName>
        <fullName evidence="1">Uncharacterized protein</fullName>
    </submittedName>
</protein>
<dbReference type="RefSeq" id="WP_219353674.1">
    <property type="nucleotide sequence ID" value="NZ_CP080034.1"/>
</dbReference>
<accession>A0ABX8TID7</accession>
<name>A0ABX8TID7_9CAUL</name>
<evidence type="ECO:0000313" key="1">
    <source>
        <dbReference type="EMBL" id="QYC11017.1"/>
    </source>
</evidence>
<dbReference type="EMBL" id="CP080034">
    <property type="protein sequence ID" value="QYC11017.1"/>
    <property type="molecule type" value="Genomic_DNA"/>
</dbReference>
<keyword evidence="2" id="KW-1185">Reference proteome</keyword>
<dbReference type="GeneID" id="94374241"/>
<sequence>MARKIGFDEAVEFIRETRLLPEEEAQDTDEFEKIVLRHTPRHWEEAAIMLEEVAFNLQAGARCDGLDIVAVNRIGYWLRQQDADQRIKAAASIHGTRTKAA</sequence>
<organism evidence="1 2">
    <name type="scientific">Brevundimonas nasdae</name>
    <dbReference type="NCBI Taxonomy" id="172043"/>
    <lineage>
        <taxon>Bacteria</taxon>
        <taxon>Pseudomonadati</taxon>
        <taxon>Pseudomonadota</taxon>
        <taxon>Alphaproteobacteria</taxon>
        <taxon>Caulobacterales</taxon>
        <taxon>Caulobacteraceae</taxon>
        <taxon>Brevundimonas</taxon>
    </lineage>
</organism>
<dbReference type="Proteomes" id="UP000824334">
    <property type="component" value="Chromosome"/>
</dbReference>